<comment type="caution">
    <text evidence="1">The sequence shown here is derived from an EMBL/GenBank/DDBJ whole genome shotgun (WGS) entry which is preliminary data.</text>
</comment>
<dbReference type="Pfam" id="PF19586">
    <property type="entry name" value="DUF6093"/>
    <property type="match status" value="1"/>
</dbReference>
<gene>
    <name evidence="1" type="ORF">B7R21_06335</name>
</gene>
<reference evidence="1 2" key="1">
    <citation type="submission" date="2017-04" db="EMBL/GenBank/DDBJ databases">
        <title>Comparative genome analysis of Subtercola boreus.</title>
        <authorList>
            <person name="Cho Y.-J."/>
            <person name="Cho A."/>
            <person name="Kim O.-S."/>
            <person name="Lee J.-I."/>
        </authorList>
    </citation>
    <scope>NUCLEOTIDE SEQUENCE [LARGE SCALE GENOMIC DNA]</scope>
    <source>
        <strain evidence="1 2">P27444</strain>
    </source>
</reference>
<sequence length="139" mass="14826">MGYRVAMSIADGTLGMGRKLAQSLMPDTCDIGFDAPSTVLDEETGGYVSTFAPIYSGPCEYMAPHRLGSDVDAAGQILTDQNGILKLPVATSTEVKKNMVAVITYSRHDPALVGTKCRITSPFAGSYVTARRFQVEVVS</sequence>
<evidence type="ECO:0000313" key="2">
    <source>
        <dbReference type="Proteomes" id="UP000256709"/>
    </source>
</evidence>
<proteinExistence type="predicted"/>
<dbReference type="EMBL" id="NBXA01000013">
    <property type="protein sequence ID" value="RFA14560.1"/>
    <property type="molecule type" value="Genomic_DNA"/>
</dbReference>
<accession>A0A3E0VXW1</accession>
<evidence type="ECO:0000313" key="1">
    <source>
        <dbReference type="EMBL" id="RFA14560.1"/>
    </source>
</evidence>
<dbReference type="Proteomes" id="UP000256709">
    <property type="component" value="Unassembled WGS sequence"/>
</dbReference>
<protein>
    <submittedName>
        <fullName evidence="1">Uncharacterized protein</fullName>
    </submittedName>
</protein>
<name>A0A3E0VXW1_9MICO</name>
<dbReference type="InterPro" id="IPR046075">
    <property type="entry name" value="DUF6093"/>
</dbReference>
<organism evidence="1 2">
    <name type="scientific">Subtercola boreus</name>
    <dbReference type="NCBI Taxonomy" id="120213"/>
    <lineage>
        <taxon>Bacteria</taxon>
        <taxon>Bacillati</taxon>
        <taxon>Actinomycetota</taxon>
        <taxon>Actinomycetes</taxon>
        <taxon>Micrococcales</taxon>
        <taxon>Microbacteriaceae</taxon>
        <taxon>Subtercola</taxon>
    </lineage>
</organism>
<dbReference type="AlphaFoldDB" id="A0A3E0VXW1"/>